<accession>A0AA48GN38</accession>
<sequence length="199" mass="20103">MTTLAKDSPRKYGLGDKNGFGIVAATTIYEGSAIGLSAGYARPLQAGDRFVGFADHYVENPGGAGAVNVTVSKRGEIQLPIANLAITDVGFPVYASDDDTFTLTATGNSYIGKVIRFESAGVGMVAFDTTNLGTLTALTDNSGGAANTTLEACGTAVTGVDGVGSNAASKADVDARLTSIKNNFADLAAAVNALIALAK</sequence>
<proteinExistence type="predicted"/>
<dbReference type="Proteomes" id="UP001238179">
    <property type="component" value="Chromosome"/>
</dbReference>
<name>A0AA48GN38_9BACT</name>
<dbReference type="RefSeq" id="WP_316415826.1">
    <property type="nucleotide sequence ID" value="NZ_AP027080.1"/>
</dbReference>
<dbReference type="EMBL" id="AP027080">
    <property type="protein sequence ID" value="BDU72914.1"/>
    <property type="molecule type" value="Genomic_DNA"/>
</dbReference>
<gene>
    <name evidence="1" type="ORF">METEAL_20880</name>
</gene>
<organism evidence="1 2">
    <name type="scientific">Mesoterricola silvestris</name>
    <dbReference type="NCBI Taxonomy" id="2927979"/>
    <lineage>
        <taxon>Bacteria</taxon>
        <taxon>Pseudomonadati</taxon>
        <taxon>Acidobacteriota</taxon>
        <taxon>Holophagae</taxon>
        <taxon>Holophagales</taxon>
        <taxon>Holophagaceae</taxon>
        <taxon>Mesoterricola</taxon>
    </lineage>
</organism>
<keyword evidence="2" id="KW-1185">Reference proteome</keyword>
<protein>
    <submittedName>
        <fullName evidence="1">Uncharacterized protein</fullName>
    </submittedName>
</protein>
<dbReference type="AlphaFoldDB" id="A0AA48GN38"/>
<evidence type="ECO:0000313" key="2">
    <source>
        <dbReference type="Proteomes" id="UP001238179"/>
    </source>
</evidence>
<dbReference type="KEGG" id="msil:METEAL_20880"/>
<reference evidence="2" key="1">
    <citation type="journal article" date="2023" name="Int. J. Syst. Evol. Microbiol.">
        <title>Mesoterricola silvestris gen. nov., sp. nov., Mesoterricola sediminis sp. nov., Geothrix oryzae sp. nov., Geothrix edaphica sp. nov., Geothrix rubra sp. nov., and Geothrix limicola sp. nov., six novel members of Acidobacteriota isolated from soils.</title>
        <authorList>
            <person name="Itoh H."/>
            <person name="Sugisawa Y."/>
            <person name="Mise K."/>
            <person name="Xu Z."/>
            <person name="Kuniyasu M."/>
            <person name="Ushijima N."/>
            <person name="Kawano K."/>
            <person name="Kobayashi E."/>
            <person name="Shiratori Y."/>
            <person name="Masuda Y."/>
            <person name="Senoo K."/>
        </authorList>
    </citation>
    <scope>NUCLEOTIDE SEQUENCE [LARGE SCALE GENOMIC DNA]</scope>
    <source>
        <strain evidence="2">W79</strain>
    </source>
</reference>
<evidence type="ECO:0000313" key="1">
    <source>
        <dbReference type="EMBL" id="BDU72914.1"/>
    </source>
</evidence>